<dbReference type="SUPFAM" id="SSF56801">
    <property type="entry name" value="Acetyl-CoA synthetase-like"/>
    <property type="match status" value="1"/>
</dbReference>
<name>A0ABU2RDI8_9ACTN</name>
<organism evidence="1 2">
    <name type="scientific">Streptomyces salyersiae</name>
    <dbReference type="NCBI Taxonomy" id="3075530"/>
    <lineage>
        <taxon>Bacteria</taxon>
        <taxon>Bacillati</taxon>
        <taxon>Actinomycetota</taxon>
        <taxon>Actinomycetes</taxon>
        <taxon>Kitasatosporales</taxon>
        <taxon>Streptomycetaceae</taxon>
        <taxon>Streptomyces</taxon>
    </lineage>
</organism>
<proteinExistence type="predicted"/>
<reference evidence="2" key="1">
    <citation type="submission" date="2023-07" db="EMBL/GenBank/DDBJ databases">
        <title>30 novel species of actinomycetes from the DSMZ collection.</title>
        <authorList>
            <person name="Nouioui I."/>
        </authorList>
    </citation>
    <scope>NUCLEOTIDE SEQUENCE [LARGE SCALE GENOMIC DNA]</scope>
    <source>
        <strain evidence="2">DSM 41770</strain>
    </source>
</reference>
<dbReference type="RefSeq" id="WP_200695947.1">
    <property type="nucleotide sequence ID" value="NZ_JAVREX010000001.1"/>
</dbReference>
<dbReference type="EMBL" id="JAVREX010000001">
    <property type="protein sequence ID" value="MDT0426333.1"/>
    <property type="molecule type" value="Genomic_DNA"/>
</dbReference>
<evidence type="ECO:0000313" key="1">
    <source>
        <dbReference type="EMBL" id="MDT0426333.1"/>
    </source>
</evidence>
<dbReference type="Gene3D" id="3.40.50.12780">
    <property type="entry name" value="N-terminal domain of ligase-like"/>
    <property type="match status" value="1"/>
</dbReference>
<dbReference type="PANTHER" id="PTHR43845:SF1">
    <property type="entry name" value="BLR5969 PROTEIN"/>
    <property type="match status" value="1"/>
</dbReference>
<keyword evidence="2" id="KW-1185">Reference proteome</keyword>
<keyword evidence="1" id="KW-0436">Ligase</keyword>
<accession>A0ABU2RDI8</accession>
<sequence>MTRHHPTDLLLAVDHVQRDLATDAASPVARVLKEADLLELGALLDADALAQALDEALGGLSQFPWRPLTDTGDVWEQTPVGRVVLDDTRAGNTLRGLLLSWAMGNTVLVRTSRPALWRSVFAVLREPGFPLPAAEVAAPGTDAEGTVVTVPDLVVLSGDAVTPSDELYAGAVRPGVPSVRIRPTPGRQGPQAPVADLDCRSPWFRELFTSVYLAGTSLDAARRADPDRASRMDARLRYLVGMARRTAHYRDLPRVDGVADLARLPVLEKAVLEAESLPRGRAMSSGAVPSGEVLRSGASGGEPRYIVYARTDWENMVREAIPLLRALGVHNGDRVLNALVGGGLYGGLMTTASELSRMRVEAFSAGQQVTADLMLMLVRDFSVNVLLGQPAVVLPLLREARRRDPGLRLDKVVYGGTPMTESDKQWLRDELGTRSITSILAANDGAQIGYQCDRLGGTLHHVNDDYNLVEVVDEDGTPLPDGETGHLLITAMQKFEGPLIRYRIGDMGRVTERDCPCGVSGRVLEYLGRSDGQLKFKSMTVYYGEMLAALEEFRVSQLQAELSTREGTETLVLRTESREELDPAVLHAALTEAFPALSGEHFYDDGLRLFELVVECHPEGALDRNPVSGKIRTVIDRRLD</sequence>
<dbReference type="InterPro" id="IPR042099">
    <property type="entry name" value="ANL_N_sf"/>
</dbReference>
<gene>
    <name evidence="1" type="ORF">RM649_01525</name>
</gene>
<dbReference type="GO" id="GO:0016874">
    <property type="term" value="F:ligase activity"/>
    <property type="evidence" value="ECO:0007669"/>
    <property type="project" value="UniProtKB-KW"/>
</dbReference>
<comment type="caution">
    <text evidence="1">The sequence shown here is derived from an EMBL/GenBank/DDBJ whole genome shotgun (WGS) entry which is preliminary data.</text>
</comment>
<dbReference type="PANTHER" id="PTHR43845">
    <property type="entry name" value="BLR5969 PROTEIN"/>
    <property type="match status" value="1"/>
</dbReference>
<dbReference type="Proteomes" id="UP001183777">
    <property type="component" value="Unassembled WGS sequence"/>
</dbReference>
<protein>
    <submittedName>
        <fullName evidence="1">Phenylacetate--CoA ligase family protein</fullName>
    </submittedName>
</protein>
<evidence type="ECO:0000313" key="2">
    <source>
        <dbReference type="Proteomes" id="UP001183777"/>
    </source>
</evidence>